<keyword evidence="3" id="KW-0862">Zinc</keyword>
<feature type="domain" description="RING-type" evidence="5">
    <location>
        <begin position="65"/>
        <end position="114"/>
    </location>
</feature>
<keyword evidence="7" id="KW-0436">Ligase</keyword>
<keyword evidence="1" id="KW-0479">Metal-binding</keyword>
<dbReference type="Pfam" id="PF13639">
    <property type="entry name" value="zf-RING_2"/>
    <property type="match status" value="1"/>
</dbReference>
<protein>
    <submittedName>
        <fullName evidence="7">G2E3 ligase</fullName>
    </submittedName>
</protein>
<proteinExistence type="predicted"/>
<dbReference type="SMART" id="SM00184">
    <property type="entry name" value="RING"/>
    <property type="match status" value="1"/>
</dbReference>
<dbReference type="InterPro" id="IPR034732">
    <property type="entry name" value="EPHD"/>
</dbReference>
<keyword evidence="8" id="KW-1185">Reference proteome</keyword>
<comment type="caution">
    <text evidence="7">The sequence shown here is derived from an EMBL/GenBank/DDBJ whole genome shotgun (WGS) entry which is preliminary data.</text>
</comment>
<feature type="non-terminal residue" evidence="7">
    <location>
        <position position="1"/>
    </location>
</feature>
<accession>A0A851Z0E1</accession>
<dbReference type="PROSITE" id="PS51805">
    <property type="entry name" value="EPHD"/>
    <property type="match status" value="1"/>
</dbReference>
<organism evidence="7 8">
    <name type="scientific">Halcyon senegalensis</name>
    <dbReference type="NCBI Taxonomy" id="342381"/>
    <lineage>
        <taxon>Eukaryota</taxon>
        <taxon>Metazoa</taxon>
        <taxon>Chordata</taxon>
        <taxon>Craniata</taxon>
        <taxon>Vertebrata</taxon>
        <taxon>Euteleostomi</taxon>
        <taxon>Archelosauria</taxon>
        <taxon>Archosauria</taxon>
        <taxon>Dinosauria</taxon>
        <taxon>Saurischia</taxon>
        <taxon>Theropoda</taxon>
        <taxon>Coelurosauria</taxon>
        <taxon>Aves</taxon>
        <taxon>Neognathae</taxon>
        <taxon>Neoaves</taxon>
        <taxon>Telluraves</taxon>
        <taxon>Coraciimorphae</taxon>
        <taxon>Coraciiformes</taxon>
        <taxon>Alcedinidae</taxon>
        <taxon>Halcyon</taxon>
    </lineage>
</organism>
<evidence type="ECO:0000259" key="5">
    <source>
        <dbReference type="PROSITE" id="PS50089"/>
    </source>
</evidence>
<keyword evidence="2 4" id="KW-0863">Zinc-finger</keyword>
<dbReference type="GO" id="GO:0016874">
    <property type="term" value="F:ligase activity"/>
    <property type="evidence" value="ECO:0007669"/>
    <property type="project" value="UniProtKB-KW"/>
</dbReference>
<evidence type="ECO:0000256" key="1">
    <source>
        <dbReference type="ARBA" id="ARBA00022723"/>
    </source>
</evidence>
<feature type="domain" description="PHD-type" evidence="6">
    <location>
        <begin position="1"/>
        <end position="50"/>
    </location>
</feature>
<evidence type="ECO:0000256" key="2">
    <source>
        <dbReference type="ARBA" id="ARBA00022771"/>
    </source>
</evidence>
<dbReference type="InterPro" id="IPR019786">
    <property type="entry name" value="Zinc_finger_PHD-type_CS"/>
</dbReference>
<dbReference type="InterPro" id="IPR013083">
    <property type="entry name" value="Znf_RING/FYVE/PHD"/>
</dbReference>
<dbReference type="AlphaFoldDB" id="A0A851Z0E1"/>
<evidence type="ECO:0000256" key="4">
    <source>
        <dbReference type="PROSITE-ProRule" id="PRU00175"/>
    </source>
</evidence>
<reference evidence="7" key="1">
    <citation type="submission" date="2019-09" db="EMBL/GenBank/DDBJ databases">
        <title>Bird 10,000 Genomes (B10K) Project - Family phase.</title>
        <authorList>
            <person name="Zhang G."/>
        </authorList>
    </citation>
    <scope>NUCLEOTIDE SEQUENCE</scope>
    <source>
        <strain evidence="7">B10K-DU-024-03</strain>
        <tissue evidence="7">Muscle</tissue>
    </source>
</reference>
<evidence type="ECO:0000259" key="6">
    <source>
        <dbReference type="PROSITE" id="PS51805"/>
    </source>
</evidence>
<dbReference type="SMART" id="SM00249">
    <property type="entry name" value="PHD"/>
    <property type="match status" value="2"/>
</dbReference>
<dbReference type="InterPro" id="IPR051188">
    <property type="entry name" value="PHD-type_Zinc_Finger"/>
</dbReference>
<evidence type="ECO:0000313" key="8">
    <source>
        <dbReference type="Proteomes" id="UP000648918"/>
    </source>
</evidence>
<name>A0A851Z0E1_9AVES</name>
<dbReference type="PROSITE" id="PS50089">
    <property type="entry name" value="ZF_RING_2"/>
    <property type="match status" value="1"/>
</dbReference>
<dbReference type="InterPro" id="IPR001965">
    <property type="entry name" value="Znf_PHD"/>
</dbReference>
<dbReference type="SUPFAM" id="SSF57850">
    <property type="entry name" value="RING/U-box"/>
    <property type="match status" value="1"/>
</dbReference>
<dbReference type="EMBL" id="WBNJ01000199">
    <property type="protein sequence ID" value="NXD82189.1"/>
    <property type="molecule type" value="Genomic_DNA"/>
</dbReference>
<dbReference type="PROSITE" id="PS01359">
    <property type="entry name" value="ZF_PHD_1"/>
    <property type="match status" value="1"/>
</dbReference>
<evidence type="ECO:0000313" key="7">
    <source>
        <dbReference type="EMBL" id="NXD82189.1"/>
    </source>
</evidence>
<gene>
    <name evidence="7" type="primary">G2e3_2</name>
    <name evidence="7" type="ORF">HALSEN_R09496</name>
</gene>
<feature type="non-terminal residue" evidence="7">
    <location>
        <position position="133"/>
    </location>
</feature>
<dbReference type="PANTHER" id="PTHR12420:SF47">
    <property type="entry name" value="PHD FINGER PROTEIN 7"/>
    <property type="match status" value="1"/>
</dbReference>
<dbReference type="GO" id="GO:0008270">
    <property type="term" value="F:zinc ion binding"/>
    <property type="evidence" value="ECO:0007669"/>
    <property type="project" value="UniProtKB-KW"/>
</dbReference>
<dbReference type="GO" id="GO:0005634">
    <property type="term" value="C:nucleus"/>
    <property type="evidence" value="ECO:0007669"/>
    <property type="project" value="TreeGrafter"/>
</dbReference>
<dbReference type="Pfam" id="PF13771">
    <property type="entry name" value="zf-HC5HC2H"/>
    <property type="match status" value="1"/>
</dbReference>
<dbReference type="InterPro" id="IPR001841">
    <property type="entry name" value="Znf_RING"/>
</dbReference>
<sequence>QDCYVCGKSGAAITCRGMGCQRSFHLPCATKGECITQYCRPYRAFCSQHRPVQVVEVAPDKGTRCLLCLDEMEASTSFRSLVCPACRHAWFHRSCIQGQALSDGFSRFQCPLCRDRDTFRREMRRIGIRIPSR</sequence>
<dbReference type="PANTHER" id="PTHR12420">
    <property type="entry name" value="PHD FINGER PROTEIN"/>
    <property type="match status" value="1"/>
</dbReference>
<evidence type="ECO:0000256" key="3">
    <source>
        <dbReference type="ARBA" id="ARBA00022833"/>
    </source>
</evidence>
<dbReference type="Proteomes" id="UP000648918">
    <property type="component" value="Unassembled WGS sequence"/>
</dbReference>
<dbReference type="OrthoDB" id="512616at2759"/>
<dbReference type="Gene3D" id="3.30.40.10">
    <property type="entry name" value="Zinc/RING finger domain, C3HC4 (zinc finger)"/>
    <property type="match status" value="2"/>
</dbReference>